<dbReference type="SUPFAM" id="SSF52047">
    <property type="entry name" value="RNI-like"/>
    <property type="match status" value="1"/>
</dbReference>
<evidence type="ECO:0000313" key="1">
    <source>
        <dbReference type="EMBL" id="KAH7944272.1"/>
    </source>
</evidence>
<reference evidence="1" key="1">
    <citation type="journal article" date="2020" name="Cell">
        <title>Large-Scale Comparative Analyses of Tick Genomes Elucidate Their Genetic Diversity and Vector Capacities.</title>
        <authorList>
            <consortium name="Tick Genome and Microbiome Consortium (TIGMIC)"/>
            <person name="Jia N."/>
            <person name="Wang J."/>
            <person name="Shi W."/>
            <person name="Du L."/>
            <person name="Sun Y."/>
            <person name="Zhan W."/>
            <person name="Jiang J.F."/>
            <person name="Wang Q."/>
            <person name="Zhang B."/>
            <person name="Ji P."/>
            <person name="Bell-Sakyi L."/>
            <person name="Cui X.M."/>
            <person name="Yuan T.T."/>
            <person name="Jiang B.G."/>
            <person name="Yang W.F."/>
            <person name="Lam T.T."/>
            <person name="Chang Q.C."/>
            <person name="Ding S.J."/>
            <person name="Wang X.J."/>
            <person name="Zhu J.G."/>
            <person name="Ruan X.D."/>
            <person name="Zhao L."/>
            <person name="Wei J.T."/>
            <person name="Ye R.Z."/>
            <person name="Que T.C."/>
            <person name="Du C.H."/>
            <person name="Zhou Y.H."/>
            <person name="Cheng J.X."/>
            <person name="Dai P.F."/>
            <person name="Guo W.B."/>
            <person name="Han X.H."/>
            <person name="Huang E.J."/>
            <person name="Li L.F."/>
            <person name="Wei W."/>
            <person name="Gao Y.C."/>
            <person name="Liu J.Z."/>
            <person name="Shao H.Z."/>
            <person name="Wang X."/>
            <person name="Wang C.C."/>
            <person name="Yang T.C."/>
            <person name="Huo Q.B."/>
            <person name="Li W."/>
            <person name="Chen H.Y."/>
            <person name="Chen S.E."/>
            <person name="Zhou L.G."/>
            <person name="Ni X.B."/>
            <person name="Tian J.H."/>
            <person name="Sheng Y."/>
            <person name="Liu T."/>
            <person name="Pan Y.S."/>
            <person name="Xia L.Y."/>
            <person name="Li J."/>
            <person name="Zhao F."/>
            <person name="Cao W.C."/>
        </authorList>
    </citation>
    <scope>NUCLEOTIDE SEQUENCE</scope>
    <source>
        <strain evidence="1">Rsan-2018</strain>
    </source>
</reference>
<name>A0A9D4SSM8_RHISA</name>
<dbReference type="EMBL" id="JABSTV010001253">
    <property type="protein sequence ID" value="KAH7944272.1"/>
    <property type="molecule type" value="Genomic_DNA"/>
</dbReference>
<dbReference type="Proteomes" id="UP000821837">
    <property type="component" value="Unassembled WGS sequence"/>
</dbReference>
<sequence>MGTTTLTDLKLRFDVTEVGDVVHEARRELARALSVNKGVRRLEVGGSWSDESEAHLLADTLQSSRTLCHVSFFPKEHEIVTSLAGMLSPKISANYSLLSMSGYGSFLRGGHWFQVSEVIRRNCALVTRAAHFVIGTKVKYCAAALELVHSNPGLVEKVRELASVDEDEAASRIKESLKSMSELDDFMRLAGVVRYGVTCHSRDDGLLL</sequence>
<evidence type="ECO:0000313" key="2">
    <source>
        <dbReference type="Proteomes" id="UP000821837"/>
    </source>
</evidence>
<organism evidence="1 2">
    <name type="scientific">Rhipicephalus sanguineus</name>
    <name type="common">Brown dog tick</name>
    <name type="synonym">Ixodes sanguineus</name>
    <dbReference type="NCBI Taxonomy" id="34632"/>
    <lineage>
        <taxon>Eukaryota</taxon>
        <taxon>Metazoa</taxon>
        <taxon>Ecdysozoa</taxon>
        <taxon>Arthropoda</taxon>
        <taxon>Chelicerata</taxon>
        <taxon>Arachnida</taxon>
        <taxon>Acari</taxon>
        <taxon>Parasitiformes</taxon>
        <taxon>Ixodida</taxon>
        <taxon>Ixodoidea</taxon>
        <taxon>Ixodidae</taxon>
        <taxon>Rhipicephalinae</taxon>
        <taxon>Rhipicephalus</taxon>
        <taxon>Rhipicephalus</taxon>
    </lineage>
</organism>
<keyword evidence="2" id="KW-1185">Reference proteome</keyword>
<gene>
    <name evidence="1" type="ORF">HPB52_017852</name>
</gene>
<comment type="caution">
    <text evidence="1">The sequence shown here is derived from an EMBL/GenBank/DDBJ whole genome shotgun (WGS) entry which is preliminary data.</text>
</comment>
<accession>A0A9D4SSM8</accession>
<protein>
    <submittedName>
        <fullName evidence="1">Uncharacterized protein</fullName>
    </submittedName>
</protein>
<dbReference type="AlphaFoldDB" id="A0A9D4SSM8"/>
<proteinExistence type="predicted"/>
<reference evidence="1" key="2">
    <citation type="submission" date="2021-09" db="EMBL/GenBank/DDBJ databases">
        <authorList>
            <person name="Jia N."/>
            <person name="Wang J."/>
            <person name="Shi W."/>
            <person name="Du L."/>
            <person name="Sun Y."/>
            <person name="Zhan W."/>
            <person name="Jiang J."/>
            <person name="Wang Q."/>
            <person name="Zhang B."/>
            <person name="Ji P."/>
            <person name="Sakyi L.B."/>
            <person name="Cui X."/>
            <person name="Yuan T."/>
            <person name="Jiang B."/>
            <person name="Yang W."/>
            <person name="Lam T.T.-Y."/>
            <person name="Chang Q."/>
            <person name="Ding S."/>
            <person name="Wang X."/>
            <person name="Zhu J."/>
            <person name="Ruan X."/>
            <person name="Zhao L."/>
            <person name="Wei J."/>
            <person name="Que T."/>
            <person name="Du C."/>
            <person name="Cheng J."/>
            <person name="Dai P."/>
            <person name="Han X."/>
            <person name="Huang E."/>
            <person name="Gao Y."/>
            <person name="Liu J."/>
            <person name="Shao H."/>
            <person name="Ye R."/>
            <person name="Li L."/>
            <person name="Wei W."/>
            <person name="Wang X."/>
            <person name="Wang C."/>
            <person name="Huo Q."/>
            <person name="Li W."/>
            <person name="Guo W."/>
            <person name="Chen H."/>
            <person name="Chen S."/>
            <person name="Zhou L."/>
            <person name="Zhou L."/>
            <person name="Ni X."/>
            <person name="Tian J."/>
            <person name="Zhou Y."/>
            <person name="Sheng Y."/>
            <person name="Liu T."/>
            <person name="Pan Y."/>
            <person name="Xia L."/>
            <person name="Li J."/>
            <person name="Zhao F."/>
            <person name="Cao W."/>
        </authorList>
    </citation>
    <scope>NUCLEOTIDE SEQUENCE</scope>
    <source>
        <strain evidence="1">Rsan-2018</strain>
        <tissue evidence="1">Larvae</tissue>
    </source>
</reference>